<evidence type="ECO:0000313" key="9">
    <source>
        <dbReference type="Proteomes" id="UP000029647"/>
    </source>
</evidence>
<dbReference type="Pfam" id="PF07311">
    <property type="entry name" value="Dodecin"/>
    <property type="match status" value="1"/>
</dbReference>
<dbReference type="EMBL" id="BBNT01000001">
    <property type="protein sequence ID" value="GAL73687.1"/>
    <property type="molecule type" value="Genomic_DNA"/>
</dbReference>
<dbReference type="Gene3D" id="3.30.1660.10">
    <property type="entry name" value="Flavin-binding protein dodecin"/>
    <property type="match status" value="1"/>
</dbReference>
<dbReference type="InterPro" id="IPR036694">
    <property type="entry name" value="Dodecin-like_sf"/>
</dbReference>
<dbReference type="Proteomes" id="UP000028531">
    <property type="component" value="Unassembled WGS sequence"/>
</dbReference>
<dbReference type="OrthoDB" id="1525133at2"/>
<dbReference type="InterPro" id="IPR025543">
    <property type="entry name" value="Dodecin-like"/>
</dbReference>
<reference evidence="7 8" key="1">
    <citation type="journal article" date="2014" name="Genome Announc.">
        <title>Draft Genome Sequences of Marine Flavobacterium Nonlabens Strains NR17, NR24, NR27, NR32, NR33, and Ara13.</title>
        <authorList>
            <person name="Nakanishi M."/>
            <person name="Meirelles P."/>
            <person name="Suzuki R."/>
            <person name="Takatani N."/>
            <person name="Mino S."/>
            <person name="Suda W."/>
            <person name="Oshima K."/>
            <person name="Hattori M."/>
            <person name="Ohkuma M."/>
            <person name="Hosokawa M."/>
            <person name="Miyashita K."/>
            <person name="Thompson F.L."/>
            <person name="Niwa A."/>
            <person name="Sawabe T."/>
            <person name="Sawabe T."/>
        </authorList>
    </citation>
    <scope>NUCLEOTIDE SEQUENCE [LARGE SCALE GENOMIC DNA]</scope>
    <source>
        <strain evidence="3">JCM 19275</strain>
        <strain evidence="1">JCM 19296</strain>
        <strain evidence="2">JCM 19314</strain>
        <strain evidence="9">JCM19275</strain>
        <strain evidence="7">JCM19296</strain>
        <strain evidence="8">JCM19314</strain>
    </source>
</reference>
<dbReference type="InterPro" id="IPR009923">
    <property type="entry name" value="Dodecin"/>
</dbReference>
<dbReference type="EMBL" id="BBMM01000001">
    <property type="protein sequence ID" value="GAK98377.1"/>
    <property type="molecule type" value="Genomic_DNA"/>
</dbReference>
<evidence type="ECO:0000313" key="2">
    <source>
        <dbReference type="EMBL" id="GAK98377.1"/>
    </source>
</evidence>
<reference evidence="4 6" key="2">
    <citation type="submission" date="2014-07" db="EMBL/GenBank/DDBJ databases">
        <title>Draft genome sequence of Nonlabens ulvanivorans, an ulvan degrading bacterium.</title>
        <authorList>
            <person name="Kopel M."/>
            <person name="Helbert W."/>
            <person name="Henrissat B."/>
            <person name="Doniger T."/>
            <person name="Banin E."/>
        </authorList>
    </citation>
    <scope>NUCLEOTIDE SEQUENCE [LARGE SCALE GENOMIC DNA]</scope>
    <source>
        <strain evidence="4 6">PLR</strain>
    </source>
</reference>
<name>A0A081D6G9_NONUL</name>
<dbReference type="EMBL" id="PVNA01000001">
    <property type="protein sequence ID" value="PRX15484.1"/>
    <property type="molecule type" value="Genomic_DNA"/>
</dbReference>
<evidence type="ECO:0000313" key="6">
    <source>
        <dbReference type="Proteomes" id="UP000028531"/>
    </source>
</evidence>
<gene>
    <name evidence="4" type="ORF">IL45_10880</name>
    <name evidence="3" type="ORF">JCM19275_2534</name>
    <name evidence="1" type="ORF">JCM19296_93</name>
    <name evidence="2" type="ORF">JCM19314_2408</name>
    <name evidence="5" type="ORF">LY02_00701</name>
</gene>
<accession>A0A081D6G9</accession>
<proteinExistence type="predicted"/>
<evidence type="ECO:0000313" key="8">
    <source>
        <dbReference type="Proteomes" id="UP000029226"/>
    </source>
</evidence>
<protein>
    <recommendedName>
        <fullName evidence="11">Dodecin</fullName>
    </recommendedName>
</protein>
<reference evidence="5 10" key="3">
    <citation type="submission" date="2018-03" db="EMBL/GenBank/DDBJ databases">
        <title>Genomic Encyclopedia of Archaeal and Bacterial Type Strains, Phase II (KMG-II): from individual species to whole genera.</title>
        <authorList>
            <person name="Goeker M."/>
        </authorList>
    </citation>
    <scope>NUCLEOTIDE SEQUENCE [LARGE SCALE GENOMIC DNA]</scope>
    <source>
        <strain evidence="5 10">DSM 22727</strain>
    </source>
</reference>
<dbReference type="EMBL" id="JPJI01000032">
    <property type="protein sequence ID" value="KEZ92643.1"/>
    <property type="molecule type" value="Genomic_DNA"/>
</dbReference>
<dbReference type="AlphaFoldDB" id="A0A081D6G9"/>
<dbReference type="PANTHER" id="PTHR39324:SF1">
    <property type="entry name" value="CALCIUM DODECIN"/>
    <property type="match status" value="1"/>
</dbReference>
<dbReference type="GeneID" id="90596907"/>
<dbReference type="PANTHER" id="PTHR39324">
    <property type="entry name" value="CALCIUM DODECIN"/>
    <property type="match status" value="1"/>
</dbReference>
<comment type="caution">
    <text evidence="1">The sequence shown here is derived from an EMBL/GenBank/DDBJ whole genome shotgun (WGS) entry which is preliminary data.</text>
</comment>
<evidence type="ECO:0000313" key="1">
    <source>
        <dbReference type="EMBL" id="GAK74515.1"/>
    </source>
</evidence>
<dbReference type="RefSeq" id="WP_036583709.1">
    <property type="nucleotide sequence ID" value="NZ_CP136694.1"/>
</dbReference>
<organism evidence="1 7">
    <name type="scientific">Nonlabens ulvanivorans</name>
    <name type="common">Persicivirga ulvanivorans</name>
    <dbReference type="NCBI Taxonomy" id="906888"/>
    <lineage>
        <taxon>Bacteria</taxon>
        <taxon>Pseudomonadati</taxon>
        <taxon>Bacteroidota</taxon>
        <taxon>Flavobacteriia</taxon>
        <taxon>Flavobacteriales</taxon>
        <taxon>Flavobacteriaceae</taxon>
        <taxon>Nonlabens</taxon>
    </lineage>
</organism>
<evidence type="ECO:0000313" key="3">
    <source>
        <dbReference type="EMBL" id="GAL73687.1"/>
    </source>
</evidence>
<evidence type="ECO:0000313" key="4">
    <source>
        <dbReference type="EMBL" id="KEZ92643.1"/>
    </source>
</evidence>
<evidence type="ECO:0000313" key="7">
    <source>
        <dbReference type="Proteomes" id="UP000028980"/>
    </source>
</evidence>
<dbReference type="SUPFAM" id="SSF89807">
    <property type="entry name" value="Dodecin-like"/>
    <property type="match status" value="1"/>
</dbReference>
<evidence type="ECO:0000313" key="10">
    <source>
        <dbReference type="Proteomes" id="UP000239997"/>
    </source>
</evidence>
<dbReference type="Proteomes" id="UP000028980">
    <property type="component" value="Unassembled WGS sequence"/>
</dbReference>
<sequence>MAILKVIEVLANSDSSWEDATNKAVEQASKSVKNIRSVYVNEQSAQVKDGKVSEYRVNVKITFEVK</sequence>
<dbReference type="EMBL" id="BBLG01000001">
    <property type="protein sequence ID" value="GAK74515.1"/>
    <property type="molecule type" value="Genomic_DNA"/>
</dbReference>
<evidence type="ECO:0008006" key="11">
    <source>
        <dbReference type="Google" id="ProtNLM"/>
    </source>
</evidence>
<keyword evidence="10" id="KW-1185">Reference proteome</keyword>
<dbReference type="Proteomes" id="UP000029226">
    <property type="component" value="Unassembled WGS sequence"/>
</dbReference>
<evidence type="ECO:0000313" key="5">
    <source>
        <dbReference type="EMBL" id="PRX15484.1"/>
    </source>
</evidence>
<dbReference type="Proteomes" id="UP000029647">
    <property type="component" value="Unassembled WGS sequence"/>
</dbReference>
<dbReference type="Proteomes" id="UP000239997">
    <property type="component" value="Unassembled WGS sequence"/>
</dbReference>